<feature type="domain" description="PepSY" evidence="2">
    <location>
        <begin position="19"/>
        <end position="76"/>
    </location>
</feature>
<evidence type="ECO:0000313" key="4">
    <source>
        <dbReference type="Proteomes" id="UP001236657"/>
    </source>
</evidence>
<protein>
    <submittedName>
        <fullName evidence="3">PepSY domain-containing protein</fullName>
    </submittedName>
</protein>
<organism evidence="3 4">
    <name type="scientific">Thiothrix lacustris</name>
    <dbReference type="NCBI Taxonomy" id="525917"/>
    <lineage>
        <taxon>Bacteria</taxon>
        <taxon>Pseudomonadati</taxon>
        <taxon>Pseudomonadota</taxon>
        <taxon>Gammaproteobacteria</taxon>
        <taxon>Thiotrichales</taxon>
        <taxon>Thiotrichaceae</taxon>
        <taxon>Thiothrix</taxon>
    </lineage>
</organism>
<dbReference type="InterPro" id="IPR025711">
    <property type="entry name" value="PepSY"/>
</dbReference>
<proteinExistence type="predicted"/>
<dbReference type="RefSeq" id="WP_308893927.1">
    <property type="nucleotide sequence ID" value="NZ_CP133218.1"/>
</dbReference>
<dbReference type="Gene3D" id="3.10.450.40">
    <property type="match status" value="1"/>
</dbReference>
<name>A0ABY9MLU5_9GAMM</name>
<evidence type="ECO:0000259" key="2">
    <source>
        <dbReference type="Pfam" id="PF03413"/>
    </source>
</evidence>
<dbReference type="EMBL" id="CP133218">
    <property type="protein sequence ID" value="WML89644.1"/>
    <property type="molecule type" value="Genomic_DNA"/>
</dbReference>
<feature type="region of interest" description="Disordered" evidence="1">
    <location>
        <begin position="83"/>
        <end position="105"/>
    </location>
</feature>
<gene>
    <name evidence="3" type="ORF">RCF98_11755</name>
</gene>
<dbReference type="Pfam" id="PF03413">
    <property type="entry name" value="PepSY"/>
    <property type="match status" value="1"/>
</dbReference>
<accession>A0ABY9MLU5</accession>
<evidence type="ECO:0000256" key="1">
    <source>
        <dbReference type="SAM" id="MobiDB-lite"/>
    </source>
</evidence>
<keyword evidence="4" id="KW-1185">Reference proteome</keyword>
<reference evidence="3 4" key="1">
    <citation type="submission" date="2023-08" db="EMBL/GenBank/DDBJ databases">
        <title>New molecular markers tilS and rpoB for phylogenetic and monitoring studies of the genus Thiothrix biodiversity.</title>
        <authorList>
            <person name="Ravin N.V."/>
            <person name="Smolyakov D."/>
            <person name="Markov N.D."/>
            <person name="Beletsky A.V."/>
            <person name="Mardanov A.V."/>
            <person name="Rudenko T.S."/>
            <person name="Grabovich M.Y."/>
        </authorList>
    </citation>
    <scope>NUCLEOTIDE SEQUENCE [LARGE SCALE GENOMIC DNA]</scope>
    <source>
        <strain evidence="3 4">MK1</strain>
    </source>
</reference>
<dbReference type="Proteomes" id="UP001236657">
    <property type="component" value="Chromosome"/>
</dbReference>
<sequence>MNANNALNEDLLAATKVSISMMDAINAAVKEVSGTPVTAEFENSDGEGAEARWFIEIISGNAAIDLEVDATTGKVTRLADEPIEGDVIQGEEASSTEVPLEKTDK</sequence>
<evidence type="ECO:0000313" key="3">
    <source>
        <dbReference type="EMBL" id="WML89644.1"/>
    </source>
</evidence>